<dbReference type="Pfam" id="PF05170">
    <property type="entry name" value="AsmA"/>
    <property type="match status" value="2"/>
</dbReference>
<protein>
    <submittedName>
        <fullName evidence="3">AsmA family protein</fullName>
    </submittedName>
</protein>
<dbReference type="KEGG" id="aoz:HUE56_02310"/>
<evidence type="ECO:0000259" key="2">
    <source>
        <dbReference type="Pfam" id="PF05170"/>
    </source>
</evidence>
<feature type="region of interest" description="Disordered" evidence="1">
    <location>
        <begin position="646"/>
        <end position="667"/>
    </location>
</feature>
<dbReference type="OrthoDB" id="225437at2"/>
<evidence type="ECO:0000313" key="4">
    <source>
        <dbReference type="Proteomes" id="UP000509702"/>
    </source>
</evidence>
<gene>
    <name evidence="3" type="ORF">HUE56_02310</name>
</gene>
<feature type="domain" description="AsmA" evidence="2">
    <location>
        <begin position="326"/>
        <end position="541"/>
    </location>
</feature>
<keyword evidence="3" id="KW-0614">Plasmid</keyword>
<dbReference type="PANTHER" id="PTHR30441:SF4">
    <property type="entry name" value="PROTEIN ASMA"/>
    <property type="match status" value="1"/>
</dbReference>
<feature type="region of interest" description="Disordered" evidence="1">
    <location>
        <begin position="126"/>
        <end position="146"/>
    </location>
</feature>
<dbReference type="PANTHER" id="PTHR30441">
    <property type="entry name" value="DUF748 DOMAIN-CONTAINING PROTEIN"/>
    <property type="match status" value="1"/>
</dbReference>
<proteinExistence type="predicted"/>
<name>A0A6N1ACW5_9PROT</name>
<dbReference type="InterPro" id="IPR052894">
    <property type="entry name" value="AsmA-related"/>
</dbReference>
<feature type="compositionally biased region" description="Low complexity" evidence="1">
    <location>
        <begin position="132"/>
        <end position="143"/>
    </location>
</feature>
<evidence type="ECO:0000313" key="3">
    <source>
        <dbReference type="EMBL" id="QKS49363.1"/>
    </source>
</evidence>
<sequence>MRKLLIALAVIVGMVVVAVAALPFVLTGDFIAQRIAAVVKERTGRDLDLRIASMTLFPRLKAAVASAALSDVPGSGRPPMVEVGSAELEMPLWPLLHGTVELERLHVDGLRANLVADTAGRGNWDFGGQESGRAAPPAGPAGAKTQELPDLRFGDVRIGNVVASYTDQRSGQSIALSDGSLVVAMPDLDTPANIEGHAAVNGRALTLTAQIDSPRALAAGNPTAVRGQLASDLFEVKLDAKPEADGRTGGPLTASVPDLPALAGWLGVPNAGTLPVRTVHLTGRAGLGGPQASLDDFNLMLDDAKASGAVRADWSGKVPGVTLRASVDPIDLDRFLPAPAPARGVPAQGSGPGSADAGWSDEPIDVSSLRRLNLDAVVDSKGTRIRGIEIGPTRTSIALRDGVLAVDVPDLSAFGGRTSSAVKLDATKQPASYALKMTANGLQAEQVLATFAGTNVIRGTTALDIDVTSAGGSQKALVSALMGTTHILFRDGALRGINIAAILRDPVAAATGRLQAAARETDFAEFGGNFRIDHGVARTGDLRMLAPIFRVEGQGTVSLPDRRLDLRLDPTVTSSLKGQGGQFEKAGVTIPVLVTGSFGAPSIQPDFSGVALSAIKDPAKAAEAVRRLKEGASPADILGGFLGSGNSGNSGTADKPAGNLPLPIPGGQLPPALKDLFGR</sequence>
<dbReference type="GO" id="GO:0005886">
    <property type="term" value="C:plasma membrane"/>
    <property type="evidence" value="ECO:0007669"/>
    <property type="project" value="TreeGrafter"/>
</dbReference>
<geneLocation type="plasmid" evidence="3 4">
    <name>unnamed2</name>
</geneLocation>
<dbReference type="GO" id="GO:0090313">
    <property type="term" value="P:regulation of protein targeting to membrane"/>
    <property type="evidence" value="ECO:0007669"/>
    <property type="project" value="TreeGrafter"/>
</dbReference>
<dbReference type="Proteomes" id="UP000509702">
    <property type="component" value="Plasmid unnamed2"/>
</dbReference>
<keyword evidence="4" id="KW-1185">Reference proteome</keyword>
<dbReference type="AlphaFoldDB" id="A0A6N1ACW5"/>
<organism evidence="3 4">
    <name type="scientific">Azospirillum oryzae</name>
    <dbReference type="NCBI Taxonomy" id="286727"/>
    <lineage>
        <taxon>Bacteria</taxon>
        <taxon>Pseudomonadati</taxon>
        <taxon>Pseudomonadota</taxon>
        <taxon>Alphaproteobacteria</taxon>
        <taxon>Rhodospirillales</taxon>
        <taxon>Azospirillaceae</taxon>
        <taxon>Azospirillum</taxon>
    </lineage>
</organism>
<feature type="compositionally biased region" description="Low complexity" evidence="1">
    <location>
        <begin position="658"/>
        <end position="667"/>
    </location>
</feature>
<reference evidence="3 4" key="1">
    <citation type="submission" date="2020-06" db="EMBL/GenBank/DDBJ databases">
        <title>Complete genome of Azosprillum oryzae KACC14407.</title>
        <authorList>
            <person name="Kim M."/>
            <person name="Park Y.-J."/>
            <person name="Shin J.-H."/>
        </authorList>
    </citation>
    <scope>NUCLEOTIDE SEQUENCE [LARGE SCALE GENOMIC DNA]</scope>
    <source>
        <strain evidence="3 4">KACC 14407</strain>
        <plasmid evidence="3 4">unnamed2</plasmid>
    </source>
</reference>
<feature type="region of interest" description="Disordered" evidence="1">
    <location>
        <begin position="339"/>
        <end position="362"/>
    </location>
</feature>
<dbReference type="EMBL" id="CP054616">
    <property type="protein sequence ID" value="QKS49363.1"/>
    <property type="molecule type" value="Genomic_DNA"/>
</dbReference>
<accession>A0A6N1ACW5</accession>
<dbReference type="InterPro" id="IPR007844">
    <property type="entry name" value="AsmA"/>
</dbReference>
<dbReference type="RefSeq" id="WP_149199317.1">
    <property type="nucleotide sequence ID" value="NZ_BSOV01000005.1"/>
</dbReference>
<feature type="domain" description="AsmA" evidence="2">
    <location>
        <begin position="1"/>
        <end position="221"/>
    </location>
</feature>
<evidence type="ECO:0000256" key="1">
    <source>
        <dbReference type="SAM" id="MobiDB-lite"/>
    </source>
</evidence>